<dbReference type="InterPro" id="IPR014756">
    <property type="entry name" value="Ig_E-set"/>
</dbReference>
<dbReference type="SUPFAM" id="SSF48056">
    <property type="entry name" value="Di-copper centre-containing domain"/>
    <property type="match status" value="1"/>
</dbReference>
<feature type="domain" description="Hemocyanin C-terminal" evidence="8">
    <location>
        <begin position="444"/>
        <end position="692"/>
    </location>
</feature>
<gene>
    <name evidence="10" type="primary">LOC114251025</name>
</gene>
<protein>
    <submittedName>
        <fullName evidence="10">Basic juvenile hormone-suppressible protein 2-like</fullName>
    </submittedName>
</protein>
<feature type="domain" description="Hemocyanin N-terminal" evidence="7">
    <location>
        <begin position="30"/>
        <end position="151"/>
    </location>
</feature>
<evidence type="ECO:0000259" key="8">
    <source>
        <dbReference type="Pfam" id="PF03723"/>
    </source>
</evidence>
<name>A0A6J2KHB9_BOMMA</name>
<dbReference type="Pfam" id="PF03723">
    <property type="entry name" value="Hemocyanin_C"/>
    <property type="match status" value="1"/>
</dbReference>
<dbReference type="Gene3D" id="1.20.1370.10">
    <property type="entry name" value="Hemocyanin, N-terminal domain"/>
    <property type="match status" value="1"/>
</dbReference>
<dbReference type="GO" id="GO:0045735">
    <property type="term" value="F:nutrient reservoir activity"/>
    <property type="evidence" value="ECO:0007669"/>
    <property type="project" value="UniProtKB-KW"/>
</dbReference>
<sequence>MRAIVALVVGLASLAAAKLDYNNLGSMDMSQKQMLVMKLLNRVMEPVMYKEIEEIGKSFKFEDNKDCFLKPEVVKGFVNMVQFGLLPRGEIFTLYVDRQLKETVTMFYMLYYAKDFATFIKTACWMRLNVNEGMFVYALTVACRHRDDCKGIVLPAPYEIYPYYFVRGDVIQKAYLLKMKQGLLDKKLCDFYGIKKTENNAYVIDENVYDNRVYLNDEDKLRYFTEDIDLNTYYYYFHADYPFWMNEQMYGKVRGYELTLYMYQQILARYYMERLSVGLGSIPELSFNKPIKNGYWPWLMLHNGVEVPVRFNNYSPVGENDAGMVRLIEDYETIIREAIIKGYVEMNGMRLELTKPEDIEVLGKLIYSTVDKVDEGVKCVEAYRYLLIIMKSVLGLNTLESDKYFVVPSALQSYQTALRDPLFYQLQKRLIDFVYLFKKRLPCYTKEELYFPGVKVENVVVDKLITYFDEYLMDMSNAVVLNEEEMKKASSDMNFFVRKIRLNHQPFKVSVDVMSDKSVDCVVRMFLGPKEDQFGNMLDINDNRINFVEIDSFVYKLTGGKNTITRKSGDMNNLVPDRIMTRDMFTNLETIRENKLPTLMKNHKTGFPTRLLLPRGKAGGMKMLLYVIVSPLRMMENADLSMFESKNCESCMNCRWAALLDKMPLGFPLDREIDVPNFYTSNMKFVDVMIFHKKQTCDMKMRWDRWVLRDYNLMNRMPMQSETYSLDNEMNMKTNSNQLNYQH</sequence>
<dbReference type="PANTHER" id="PTHR11511:SF5">
    <property type="entry name" value="FAT-BODY PROTEIN 1-RELATED"/>
    <property type="match status" value="1"/>
</dbReference>
<dbReference type="InterPro" id="IPR037020">
    <property type="entry name" value="Hemocyanin_C_sf"/>
</dbReference>
<evidence type="ECO:0000256" key="3">
    <source>
        <dbReference type="ARBA" id="ARBA00022761"/>
    </source>
</evidence>
<evidence type="ECO:0000313" key="9">
    <source>
        <dbReference type="Proteomes" id="UP000504629"/>
    </source>
</evidence>
<feature type="chain" id="PRO_5026950023" evidence="5">
    <location>
        <begin position="18"/>
        <end position="743"/>
    </location>
</feature>
<dbReference type="AlphaFoldDB" id="A0A6J2KHB9"/>
<keyword evidence="2" id="KW-0964">Secreted</keyword>
<keyword evidence="9" id="KW-1185">Reference proteome</keyword>
<dbReference type="GeneID" id="114251025"/>
<dbReference type="InterPro" id="IPR005204">
    <property type="entry name" value="Hemocyanin_N"/>
</dbReference>
<dbReference type="Pfam" id="PF00372">
    <property type="entry name" value="Hemocyanin_M"/>
    <property type="match status" value="1"/>
</dbReference>
<evidence type="ECO:0000256" key="1">
    <source>
        <dbReference type="ARBA" id="ARBA00004613"/>
    </source>
</evidence>
<dbReference type="InterPro" id="IPR005203">
    <property type="entry name" value="Hemocyanin_C"/>
</dbReference>
<dbReference type="SUPFAM" id="SSF48050">
    <property type="entry name" value="Hemocyanin, N-terminal domain"/>
    <property type="match status" value="1"/>
</dbReference>
<dbReference type="OrthoDB" id="6371642at2759"/>
<proteinExistence type="inferred from homology"/>
<dbReference type="PROSITE" id="PS00210">
    <property type="entry name" value="HEMOCYANIN_2"/>
    <property type="match status" value="1"/>
</dbReference>
<dbReference type="SUPFAM" id="SSF81296">
    <property type="entry name" value="E set domains"/>
    <property type="match status" value="1"/>
</dbReference>
<evidence type="ECO:0000256" key="2">
    <source>
        <dbReference type="ARBA" id="ARBA00022525"/>
    </source>
</evidence>
<feature type="signal peptide" evidence="5">
    <location>
        <begin position="1"/>
        <end position="17"/>
    </location>
</feature>
<dbReference type="PRINTS" id="PR00187">
    <property type="entry name" value="HAEMOCYANIN"/>
</dbReference>
<evidence type="ECO:0000313" key="10">
    <source>
        <dbReference type="RefSeq" id="XP_028040988.1"/>
    </source>
</evidence>
<dbReference type="Pfam" id="PF03722">
    <property type="entry name" value="Hemocyanin_N"/>
    <property type="match status" value="1"/>
</dbReference>
<organism evidence="9 10">
    <name type="scientific">Bombyx mandarina</name>
    <name type="common">Wild silk moth</name>
    <name type="synonym">Wild silkworm</name>
    <dbReference type="NCBI Taxonomy" id="7092"/>
    <lineage>
        <taxon>Eukaryota</taxon>
        <taxon>Metazoa</taxon>
        <taxon>Ecdysozoa</taxon>
        <taxon>Arthropoda</taxon>
        <taxon>Hexapoda</taxon>
        <taxon>Insecta</taxon>
        <taxon>Pterygota</taxon>
        <taxon>Neoptera</taxon>
        <taxon>Endopterygota</taxon>
        <taxon>Lepidoptera</taxon>
        <taxon>Glossata</taxon>
        <taxon>Ditrysia</taxon>
        <taxon>Bombycoidea</taxon>
        <taxon>Bombycidae</taxon>
        <taxon>Bombycinae</taxon>
        <taxon>Bombyx</taxon>
    </lineage>
</organism>
<evidence type="ECO:0000259" key="6">
    <source>
        <dbReference type="Pfam" id="PF00372"/>
    </source>
</evidence>
<comment type="subcellular location">
    <subcellularLocation>
        <location evidence="1">Secreted</location>
    </subcellularLocation>
</comment>
<dbReference type="Gene3D" id="2.60.40.1520">
    <property type="entry name" value="Hemocyanin, C-terminal domain"/>
    <property type="match status" value="1"/>
</dbReference>
<dbReference type="SMR" id="A0A6J2KHB9"/>
<keyword evidence="5" id="KW-0732">Signal</keyword>
<evidence type="ECO:0000256" key="5">
    <source>
        <dbReference type="SAM" id="SignalP"/>
    </source>
</evidence>
<dbReference type="Proteomes" id="UP000504629">
    <property type="component" value="Unplaced"/>
</dbReference>
<dbReference type="Gene3D" id="1.10.1280.10">
    <property type="entry name" value="Di-copper center containing domain from catechol oxidase"/>
    <property type="match status" value="1"/>
</dbReference>
<dbReference type="InterPro" id="IPR008922">
    <property type="entry name" value="Di-copper_centre_dom_sf"/>
</dbReference>
<evidence type="ECO:0000256" key="4">
    <source>
        <dbReference type="ARBA" id="ARBA00038082"/>
    </source>
</evidence>
<dbReference type="PROSITE" id="PS00209">
    <property type="entry name" value="HEMOCYANIN_1"/>
    <property type="match status" value="1"/>
</dbReference>
<keyword evidence="3" id="KW-0758">Storage protein</keyword>
<evidence type="ECO:0000259" key="7">
    <source>
        <dbReference type="Pfam" id="PF03722"/>
    </source>
</evidence>
<dbReference type="RefSeq" id="XP_028040988.1">
    <property type="nucleotide sequence ID" value="XM_028185187.1"/>
</dbReference>
<dbReference type="PANTHER" id="PTHR11511">
    <property type="entry name" value="LARVAL STORAGE PROTEIN/PHENOLOXIDASE"/>
    <property type="match status" value="1"/>
</dbReference>
<dbReference type="InterPro" id="IPR013788">
    <property type="entry name" value="Hemocyanin/hexamerin"/>
</dbReference>
<dbReference type="KEGG" id="bman:114251025"/>
<dbReference type="GO" id="GO:0005615">
    <property type="term" value="C:extracellular space"/>
    <property type="evidence" value="ECO:0007669"/>
    <property type="project" value="UniProtKB-ARBA"/>
</dbReference>
<accession>A0A6J2KHB9</accession>
<dbReference type="InterPro" id="IPR000896">
    <property type="entry name" value="Hemocyanin/hexamerin_mid_dom"/>
</dbReference>
<comment type="similarity">
    <text evidence="4">Belongs to the hemocyanin family.</text>
</comment>
<dbReference type="InterPro" id="IPR036697">
    <property type="entry name" value="Hemocyanin_N_sf"/>
</dbReference>
<reference evidence="10" key="1">
    <citation type="submission" date="2025-08" db="UniProtKB">
        <authorList>
            <consortium name="RefSeq"/>
        </authorList>
    </citation>
    <scope>IDENTIFICATION</scope>
    <source>
        <tissue evidence="10">Silk gland</tissue>
    </source>
</reference>
<feature type="domain" description="Hemocyanin middle" evidence="6">
    <location>
        <begin position="156"/>
        <end position="433"/>
    </location>
</feature>